<reference evidence="1" key="1">
    <citation type="submission" date="2019-08" db="EMBL/GenBank/DDBJ databases">
        <title>The genome of the North American firefly Photinus pyralis.</title>
        <authorList>
            <consortium name="Photinus pyralis genome working group"/>
            <person name="Fallon T.R."/>
            <person name="Sander Lower S.E."/>
            <person name="Weng J.-K."/>
        </authorList>
    </citation>
    <scope>NUCLEOTIDE SEQUENCE</scope>
    <source>
        <strain evidence="1">TRF0915ILg1</strain>
        <tissue evidence="1">Whole body</tissue>
    </source>
</reference>
<dbReference type="PANTHER" id="PTHR12521">
    <property type="entry name" value="PROTEIN C6ORF130"/>
    <property type="match status" value="1"/>
</dbReference>
<proteinExistence type="predicted"/>
<dbReference type="PANTHER" id="PTHR12521:SF0">
    <property type="entry name" value="ADP-RIBOSE GLYCOHYDROLASE OARD1"/>
    <property type="match status" value="1"/>
</dbReference>
<organism evidence="1 2">
    <name type="scientific">Ignelater luminosus</name>
    <name type="common">Cucubano</name>
    <name type="synonym">Pyrophorus luminosus</name>
    <dbReference type="NCBI Taxonomy" id="2038154"/>
    <lineage>
        <taxon>Eukaryota</taxon>
        <taxon>Metazoa</taxon>
        <taxon>Ecdysozoa</taxon>
        <taxon>Arthropoda</taxon>
        <taxon>Hexapoda</taxon>
        <taxon>Insecta</taxon>
        <taxon>Pterygota</taxon>
        <taxon>Neoptera</taxon>
        <taxon>Endopterygota</taxon>
        <taxon>Coleoptera</taxon>
        <taxon>Polyphaga</taxon>
        <taxon>Elateriformia</taxon>
        <taxon>Elateroidea</taxon>
        <taxon>Elateridae</taxon>
        <taxon>Agrypninae</taxon>
        <taxon>Pyrophorini</taxon>
        <taxon>Ignelater</taxon>
    </lineage>
</organism>
<keyword evidence="2" id="KW-1185">Reference proteome</keyword>
<evidence type="ECO:0000313" key="2">
    <source>
        <dbReference type="Proteomes" id="UP000801492"/>
    </source>
</evidence>
<gene>
    <name evidence="1" type="ORF">ILUMI_23939</name>
</gene>
<dbReference type="GO" id="GO:0140291">
    <property type="term" value="P:peptidyl-glutamate ADP-deribosylation"/>
    <property type="evidence" value="ECO:0007669"/>
    <property type="project" value="TreeGrafter"/>
</dbReference>
<protein>
    <submittedName>
        <fullName evidence="1">Uncharacterized protein</fullName>
    </submittedName>
</protein>
<sequence length="183" mass="21558">MSDQFRRRYRRLNKLENQGPNVCKVLRLQDARRSLFYLVIKKYFYSKPSCKDLWVTLLQLRRDAEEQGCPRLAKPKIDCGLDLDWIILQSMLEIVFRGFGIRIIVYCFQPAGEEPSRTVTIAISRQPVAARRHISNGRKAPVKLRHAVITKKRTEIPCYWESQHDGCTFDHVVRNRIEPDRDD</sequence>
<accession>A0A8K0CEF9</accession>
<dbReference type="InterPro" id="IPR043472">
    <property type="entry name" value="Macro_dom-like"/>
</dbReference>
<dbReference type="SUPFAM" id="SSF52949">
    <property type="entry name" value="Macro domain-like"/>
    <property type="match status" value="1"/>
</dbReference>
<dbReference type="OrthoDB" id="2155246at2759"/>
<name>A0A8K0CEF9_IGNLU</name>
<dbReference type="Proteomes" id="UP000801492">
    <property type="component" value="Unassembled WGS sequence"/>
</dbReference>
<dbReference type="Gene3D" id="3.40.220.10">
    <property type="entry name" value="Leucine Aminopeptidase, subunit E, domain 1"/>
    <property type="match status" value="1"/>
</dbReference>
<evidence type="ECO:0000313" key="1">
    <source>
        <dbReference type="EMBL" id="KAF2882235.1"/>
    </source>
</evidence>
<dbReference type="InterPro" id="IPR050892">
    <property type="entry name" value="ADP-ribose_metab_enzymes"/>
</dbReference>
<dbReference type="AlphaFoldDB" id="A0A8K0CEF9"/>
<comment type="caution">
    <text evidence="1">The sequence shown here is derived from an EMBL/GenBank/DDBJ whole genome shotgun (WGS) entry which is preliminary data.</text>
</comment>
<dbReference type="EMBL" id="VTPC01090637">
    <property type="protein sequence ID" value="KAF2882235.1"/>
    <property type="molecule type" value="Genomic_DNA"/>
</dbReference>